<keyword evidence="6" id="KW-1185">Reference proteome</keyword>
<reference evidence="6" key="2">
    <citation type="submission" date="2016-04" db="EMBL/GenBank/DDBJ databases">
        <authorList>
            <person name="Chen S.-C."/>
            <person name="Lai M.-C."/>
        </authorList>
    </citation>
    <scope>NUCLEOTIDE SEQUENCE [LARGE SCALE GENOMIC DNA]</scope>
    <source>
        <strain evidence="6">AB14</strain>
    </source>
</reference>
<evidence type="ECO:0000256" key="1">
    <source>
        <dbReference type="SAM" id="MobiDB-lite"/>
    </source>
</evidence>
<dbReference type="Proteomes" id="UP000189370">
    <property type="component" value="Unassembled WGS sequence"/>
</dbReference>
<gene>
    <name evidence="4" type="ORF">A6E15_18990</name>
    <name evidence="5" type="ORF">A6E15_19435</name>
</gene>
<evidence type="ECO:0000313" key="5">
    <source>
        <dbReference type="EMBL" id="OLZ39138.1"/>
    </source>
</evidence>
<name>A0A1S8AQP3_9EURY</name>
<dbReference type="InterPro" id="IPR012859">
    <property type="entry name" value="Pilin_N_archaeal"/>
</dbReference>
<sequence length="155" mass="15582">MDGKTIRNKLIGSDDQRAVSPVIGVILMVAITVILAAVIAAFVLDMGDPGNKSISASADIENGGSDVTVELTAGGSNVDGIAFVNSNGKIAVYDDSVSSTGASGTYSDSGDGTGDLSGSGSTDYTVYAYQGSVEEDGSIDDADANVELGQVTYDP</sequence>
<proteinExistence type="predicted"/>
<evidence type="ECO:0000313" key="6">
    <source>
        <dbReference type="Proteomes" id="UP000189370"/>
    </source>
</evidence>
<feature type="region of interest" description="Disordered" evidence="1">
    <location>
        <begin position="95"/>
        <end position="120"/>
    </location>
</feature>
<feature type="domain" description="Archaeal Type IV pilin N-terminal" evidence="3">
    <location>
        <begin position="17"/>
        <end position="74"/>
    </location>
</feature>
<dbReference type="STRING" id="301967.A6E15_18990"/>
<feature type="compositionally biased region" description="Low complexity" evidence="1">
    <location>
        <begin position="98"/>
        <end position="110"/>
    </location>
</feature>
<dbReference type="PANTHER" id="PTHR38138:SF1">
    <property type="entry name" value="ARCHAEAL TYPE IV PILIN N-TERMINAL DOMAIN-CONTAINING PROTEIN"/>
    <property type="match status" value="1"/>
</dbReference>
<keyword evidence="2" id="KW-1133">Transmembrane helix</keyword>
<dbReference type="RefSeq" id="WP_076148788.1">
    <property type="nucleotide sequence ID" value="NZ_LWLN01000003.1"/>
</dbReference>
<dbReference type="PANTHER" id="PTHR38138">
    <property type="entry name" value="VNG6441H"/>
    <property type="match status" value="1"/>
</dbReference>
<evidence type="ECO:0000313" key="4">
    <source>
        <dbReference type="EMBL" id="OLZ39052.1"/>
    </source>
</evidence>
<dbReference type="Pfam" id="PF07790">
    <property type="entry name" value="Pilin_N"/>
    <property type="match status" value="1"/>
</dbReference>
<evidence type="ECO:0000259" key="3">
    <source>
        <dbReference type="Pfam" id="PF07790"/>
    </source>
</evidence>
<keyword evidence="2" id="KW-0472">Membrane</keyword>
<comment type="caution">
    <text evidence="5">The sequence shown here is derived from an EMBL/GenBank/DDBJ whole genome shotgun (WGS) entry which is preliminary data.</text>
</comment>
<dbReference type="OrthoDB" id="188406at2157"/>
<feature type="transmembrane region" description="Helical" evidence="2">
    <location>
        <begin position="22"/>
        <end position="44"/>
    </location>
</feature>
<dbReference type="EMBL" id="LWLN01000003">
    <property type="protein sequence ID" value="OLZ39138.1"/>
    <property type="molecule type" value="Genomic_DNA"/>
</dbReference>
<organism evidence="5 6">
    <name type="scientific">Natrinema saccharevitans</name>
    <dbReference type="NCBI Taxonomy" id="301967"/>
    <lineage>
        <taxon>Archaea</taxon>
        <taxon>Methanobacteriati</taxon>
        <taxon>Methanobacteriota</taxon>
        <taxon>Stenosarchaea group</taxon>
        <taxon>Halobacteria</taxon>
        <taxon>Halobacteriales</taxon>
        <taxon>Natrialbaceae</taxon>
        <taxon>Natrinema</taxon>
    </lineage>
</organism>
<dbReference type="InterPro" id="IPR013373">
    <property type="entry name" value="Flagellin/pilin_N_arc"/>
</dbReference>
<keyword evidence="2" id="KW-0812">Transmembrane</keyword>
<reference evidence="5" key="1">
    <citation type="submission" date="2016-04" db="EMBL/GenBank/DDBJ databases">
        <authorList>
            <person name="Evans L.H."/>
            <person name="Alamgir A."/>
            <person name="Owens N."/>
            <person name="Weber N.D."/>
            <person name="Virtaneva K."/>
            <person name="Barbian K."/>
            <person name="Babar A."/>
            <person name="Rosenke K."/>
        </authorList>
    </citation>
    <scope>NUCLEOTIDE SEQUENCE [LARGE SCALE GENOMIC DNA]</scope>
    <source>
        <strain evidence="5">AB14</strain>
    </source>
</reference>
<dbReference type="NCBIfam" id="TIGR02537">
    <property type="entry name" value="arch_flag_Nterm"/>
    <property type="match status" value="1"/>
</dbReference>
<accession>A0A1S8AQP3</accession>
<dbReference type="EMBL" id="LWLN01000003">
    <property type="protein sequence ID" value="OLZ39052.1"/>
    <property type="molecule type" value="Genomic_DNA"/>
</dbReference>
<dbReference type="AlphaFoldDB" id="A0A1S8AQP3"/>
<evidence type="ECO:0000256" key="2">
    <source>
        <dbReference type="SAM" id="Phobius"/>
    </source>
</evidence>
<protein>
    <recommendedName>
        <fullName evidence="3">Archaeal Type IV pilin N-terminal domain-containing protein</fullName>
    </recommendedName>
</protein>